<dbReference type="EMBL" id="SRKZ01000004">
    <property type="protein sequence ID" value="TGD79346.1"/>
    <property type="molecule type" value="Genomic_DNA"/>
</dbReference>
<gene>
    <name evidence="1" type="ORF">EU557_14000</name>
</gene>
<organism evidence="1 2">
    <name type="scientific">Hymenobacter wooponensis</name>
    <dbReference type="NCBI Taxonomy" id="1525360"/>
    <lineage>
        <taxon>Bacteria</taxon>
        <taxon>Pseudomonadati</taxon>
        <taxon>Bacteroidota</taxon>
        <taxon>Cytophagia</taxon>
        <taxon>Cytophagales</taxon>
        <taxon>Hymenobacteraceae</taxon>
        <taxon>Hymenobacter</taxon>
    </lineage>
</organism>
<protein>
    <submittedName>
        <fullName evidence="1">Uncharacterized protein</fullName>
    </submittedName>
</protein>
<dbReference type="OrthoDB" id="6402335at2"/>
<dbReference type="AlphaFoldDB" id="A0A4Z0MIJ6"/>
<sequence length="323" mass="36777">MALLSFERSLLLLIINAILLTSTTQCSRTRRVEDVQVVTADIDNFWAAYPAAMRDTALAYHVFEQQYFAKGSPGLLDYYQRRYQSNPVLFARRITKRPQYYASARHNQKTVGEQKPQILAALRRLQALYPPIRFNHIYFLIGGFSGSTAQPPGLLIGTEHVANGPDIDFSELTLVERNRSGLAADMPYIVTHEMIHNVQQRAQTNLLCYATREGMADFIAELLTGSLGTNARLHIYGNAHEQELWLAFKQDMLGSNTKNWLANSAQETPEKPCDLGYYVGYKICQAYYSKATNKQQAVRDMLTTKDFIEFLQKSGYEEKMSQF</sequence>
<evidence type="ECO:0000313" key="1">
    <source>
        <dbReference type="EMBL" id="TGD79346.1"/>
    </source>
</evidence>
<evidence type="ECO:0000313" key="2">
    <source>
        <dbReference type="Proteomes" id="UP000298284"/>
    </source>
</evidence>
<reference evidence="1 2" key="1">
    <citation type="submission" date="2019-04" db="EMBL/GenBank/DDBJ databases">
        <authorList>
            <person name="Feng G."/>
            <person name="Zhang J."/>
            <person name="Zhu H."/>
        </authorList>
    </citation>
    <scope>NUCLEOTIDE SEQUENCE [LARGE SCALE GENOMIC DNA]</scope>
    <source>
        <strain evidence="1 2">JCM 19491</strain>
    </source>
</reference>
<dbReference type="Pfam" id="PF25594">
    <property type="entry name" value="GldB_lipo"/>
    <property type="match status" value="1"/>
</dbReference>
<proteinExistence type="predicted"/>
<dbReference type="Proteomes" id="UP000298284">
    <property type="component" value="Unassembled WGS sequence"/>
</dbReference>
<accession>A0A4Z0MIJ6</accession>
<comment type="caution">
    <text evidence="1">The sequence shown here is derived from an EMBL/GenBank/DDBJ whole genome shotgun (WGS) entry which is preliminary data.</text>
</comment>
<name>A0A4Z0MIJ6_9BACT</name>
<dbReference type="RefSeq" id="WP_135531095.1">
    <property type="nucleotide sequence ID" value="NZ_SRKZ01000004.1"/>
</dbReference>
<dbReference type="InterPro" id="IPR019853">
    <property type="entry name" value="GldB-like"/>
</dbReference>
<keyword evidence="2" id="KW-1185">Reference proteome</keyword>